<proteinExistence type="predicted"/>
<reference evidence="3 4" key="1">
    <citation type="submission" date="2016-10" db="EMBL/GenBank/DDBJ databases">
        <authorList>
            <person name="de Groot N.N."/>
        </authorList>
    </citation>
    <scope>NUCLEOTIDE SEQUENCE [LARGE SCALE GENOMIC DNA]</scope>
    <source>
        <strain evidence="3 4">B7-7</strain>
    </source>
</reference>
<name>A0A1H9BDL3_9GAMM</name>
<evidence type="ECO:0000313" key="3">
    <source>
        <dbReference type="EMBL" id="SEP87044.1"/>
    </source>
</evidence>
<protein>
    <submittedName>
        <fullName evidence="3">Peptidase propeptide and YPEB domain-containing protein</fullName>
    </submittedName>
</protein>
<gene>
    <name evidence="3" type="ORF">SAMN05421693_10897</name>
</gene>
<dbReference type="RefSeq" id="WP_162273495.1">
    <property type="nucleotide sequence ID" value="NZ_FOFO01000008.1"/>
</dbReference>
<keyword evidence="4" id="KW-1185">Reference proteome</keyword>
<feature type="chain" id="PRO_5011720870" evidence="1">
    <location>
        <begin position="18"/>
        <end position="98"/>
    </location>
</feature>
<dbReference type="Proteomes" id="UP000199496">
    <property type="component" value="Unassembled WGS sequence"/>
</dbReference>
<evidence type="ECO:0000259" key="2">
    <source>
        <dbReference type="Pfam" id="PF03413"/>
    </source>
</evidence>
<dbReference type="OrthoDB" id="5787161at2"/>
<keyword evidence="1" id="KW-0732">Signal</keyword>
<sequence>MAPGVWLCLILMPASPAAGGMPSLDTPCASGLLLAQEQPQPLSLDDAVARVQAALGGRVLAAETQYREDGRQVHRIRILTEDQRVRNILVDPMTGEWQ</sequence>
<accession>A0A1H9BDL3</accession>
<feature type="domain" description="PepSY" evidence="2">
    <location>
        <begin position="41"/>
        <end position="96"/>
    </location>
</feature>
<dbReference type="Pfam" id="PF03413">
    <property type="entry name" value="PepSY"/>
    <property type="match status" value="1"/>
</dbReference>
<evidence type="ECO:0000313" key="4">
    <source>
        <dbReference type="Proteomes" id="UP000199496"/>
    </source>
</evidence>
<feature type="signal peptide" evidence="1">
    <location>
        <begin position="1"/>
        <end position="17"/>
    </location>
</feature>
<dbReference type="InterPro" id="IPR025711">
    <property type="entry name" value="PepSY"/>
</dbReference>
<dbReference type="EMBL" id="FOFO01000008">
    <property type="protein sequence ID" value="SEP87044.1"/>
    <property type="molecule type" value="Genomic_DNA"/>
</dbReference>
<organism evidence="3 4">
    <name type="scientific">Ectothiorhodospira magna</name>
    <dbReference type="NCBI Taxonomy" id="867345"/>
    <lineage>
        <taxon>Bacteria</taxon>
        <taxon>Pseudomonadati</taxon>
        <taxon>Pseudomonadota</taxon>
        <taxon>Gammaproteobacteria</taxon>
        <taxon>Chromatiales</taxon>
        <taxon>Ectothiorhodospiraceae</taxon>
        <taxon>Ectothiorhodospira</taxon>
    </lineage>
</organism>
<dbReference type="STRING" id="867345.SAMN05421693_10897"/>
<evidence type="ECO:0000256" key="1">
    <source>
        <dbReference type="SAM" id="SignalP"/>
    </source>
</evidence>
<dbReference type="AlphaFoldDB" id="A0A1H9BDL3"/>